<gene>
    <name evidence="1" type="ORF">GCM10023321_13180</name>
</gene>
<evidence type="ECO:0000313" key="1">
    <source>
        <dbReference type="EMBL" id="GAA5149400.1"/>
    </source>
</evidence>
<keyword evidence="2" id="KW-1185">Reference proteome</keyword>
<proteinExistence type="predicted"/>
<dbReference type="Proteomes" id="UP001428817">
    <property type="component" value="Unassembled WGS sequence"/>
</dbReference>
<protein>
    <submittedName>
        <fullName evidence="1">Uncharacterized protein</fullName>
    </submittedName>
</protein>
<comment type="caution">
    <text evidence="1">The sequence shown here is derived from an EMBL/GenBank/DDBJ whole genome shotgun (WGS) entry which is preliminary data.</text>
</comment>
<accession>A0ABP9PNA0</accession>
<dbReference type="RefSeq" id="WP_185062863.1">
    <property type="nucleotide sequence ID" value="NZ_BAABJP010000004.1"/>
</dbReference>
<name>A0ABP9PNA0_9PSEU</name>
<dbReference type="EMBL" id="BAABJP010000004">
    <property type="protein sequence ID" value="GAA5149400.1"/>
    <property type="molecule type" value="Genomic_DNA"/>
</dbReference>
<reference evidence="2" key="1">
    <citation type="journal article" date="2019" name="Int. J. Syst. Evol. Microbiol.">
        <title>The Global Catalogue of Microorganisms (GCM) 10K type strain sequencing project: providing services to taxonomists for standard genome sequencing and annotation.</title>
        <authorList>
            <consortium name="The Broad Institute Genomics Platform"/>
            <consortium name="The Broad Institute Genome Sequencing Center for Infectious Disease"/>
            <person name="Wu L."/>
            <person name="Ma J."/>
        </authorList>
    </citation>
    <scope>NUCLEOTIDE SEQUENCE [LARGE SCALE GENOMIC DNA]</scope>
    <source>
        <strain evidence="2">JCM 18303</strain>
    </source>
</reference>
<sequence length="46" mass="5075">MCRLRDTGGAAGARGRPDRVEYADYLLAIGYTEQELQNMVAARAED</sequence>
<evidence type="ECO:0000313" key="2">
    <source>
        <dbReference type="Proteomes" id="UP001428817"/>
    </source>
</evidence>
<organism evidence="1 2">
    <name type="scientific">Pseudonocardia eucalypti</name>
    <dbReference type="NCBI Taxonomy" id="648755"/>
    <lineage>
        <taxon>Bacteria</taxon>
        <taxon>Bacillati</taxon>
        <taxon>Actinomycetota</taxon>
        <taxon>Actinomycetes</taxon>
        <taxon>Pseudonocardiales</taxon>
        <taxon>Pseudonocardiaceae</taxon>
        <taxon>Pseudonocardia</taxon>
    </lineage>
</organism>